<protein>
    <recommendedName>
        <fullName evidence="4">Nucleotide-diphospho-sugar transferase domain-containing protein</fullName>
    </recommendedName>
</protein>
<sequence>MSRAIPVLGAVALVLIALILVVKSNKTNLFGIGYGKADDGSPPAVLSLSTLRPTSPKAPVAKAATALKPSSPSLIAPNRSLKRPPSQVLNPVPASPSRDTPSNADHDPNDANLTLPDLTSDSAHVPDPSTTSVPVDHENTSVEPPVPEAPKATFGGFQAVVTAASENHFAESRGLVFTAQKVLPTTVPLYYWDIGLSSHSAKIVMKWCRCVYKRYPFQRYPSFQKKVMVAHAWKVAMIRDALKQYRYIIWADSSIRFWDAADPSPLQPLAMKHGIVGMETNGPISGWTNPRTFKALHVNMSDFDNASMIASGAIFIERDESSTMIDRWLDCATHEECIWPEKSGRWSKNGKIAHRDDQSVISIFLYQKHNHSAPYLQDDIVNKILRVQRGAFQKPPQKCRKASQVT</sequence>
<feature type="signal peptide" evidence="2">
    <location>
        <begin position="1"/>
        <end position="24"/>
    </location>
</feature>
<dbReference type="AlphaFoldDB" id="A0A7S4LP46"/>
<keyword evidence="2" id="KW-0732">Signal</keyword>
<organism evidence="3">
    <name type="scientific">Eutreptiella gymnastica</name>
    <dbReference type="NCBI Taxonomy" id="73025"/>
    <lineage>
        <taxon>Eukaryota</taxon>
        <taxon>Discoba</taxon>
        <taxon>Euglenozoa</taxon>
        <taxon>Euglenida</taxon>
        <taxon>Spirocuta</taxon>
        <taxon>Euglenophyceae</taxon>
        <taxon>Eutreptiales</taxon>
        <taxon>Eutreptiaceae</taxon>
        <taxon>Eutreptiella</taxon>
    </lineage>
</organism>
<feature type="compositionally biased region" description="Polar residues" evidence="1">
    <location>
        <begin position="117"/>
        <end position="133"/>
    </location>
</feature>
<evidence type="ECO:0000256" key="1">
    <source>
        <dbReference type="SAM" id="MobiDB-lite"/>
    </source>
</evidence>
<evidence type="ECO:0000313" key="3">
    <source>
        <dbReference type="EMBL" id="CAE0842075.1"/>
    </source>
</evidence>
<proteinExistence type="predicted"/>
<feature type="region of interest" description="Disordered" evidence="1">
    <location>
        <begin position="45"/>
        <end position="149"/>
    </location>
</feature>
<feature type="chain" id="PRO_5031108411" description="Nucleotide-diphospho-sugar transferase domain-containing protein" evidence="2">
    <location>
        <begin position="25"/>
        <end position="406"/>
    </location>
</feature>
<evidence type="ECO:0000256" key="2">
    <source>
        <dbReference type="SAM" id="SignalP"/>
    </source>
</evidence>
<reference evidence="3" key="1">
    <citation type="submission" date="2021-01" db="EMBL/GenBank/DDBJ databases">
        <authorList>
            <person name="Corre E."/>
            <person name="Pelletier E."/>
            <person name="Niang G."/>
            <person name="Scheremetjew M."/>
            <person name="Finn R."/>
            <person name="Kale V."/>
            <person name="Holt S."/>
            <person name="Cochrane G."/>
            <person name="Meng A."/>
            <person name="Brown T."/>
            <person name="Cohen L."/>
        </authorList>
    </citation>
    <scope>NUCLEOTIDE SEQUENCE</scope>
    <source>
        <strain evidence="3">CCMP1594</strain>
    </source>
</reference>
<dbReference type="PANTHER" id="PTHR31389">
    <property type="entry name" value="LD39211P"/>
    <property type="match status" value="1"/>
</dbReference>
<dbReference type="PANTHER" id="PTHR31389:SF4">
    <property type="entry name" value="LD39211P"/>
    <property type="match status" value="1"/>
</dbReference>
<accession>A0A7S4LP46</accession>
<name>A0A7S4LP46_9EUGL</name>
<gene>
    <name evidence="3" type="ORF">EGYM00163_LOCUS51839</name>
</gene>
<dbReference type="EMBL" id="HBJA01151387">
    <property type="protein sequence ID" value="CAE0842075.1"/>
    <property type="molecule type" value="Transcribed_RNA"/>
</dbReference>
<evidence type="ECO:0008006" key="4">
    <source>
        <dbReference type="Google" id="ProtNLM"/>
    </source>
</evidence>